<organism evidence="4 5">
    <name type="scientific">Ensifer adhaerens</name>
    <name type="common">Sinorhizobium morelense</name>
    <dbReference type="NCBI Taxonomy" id="106592"/>
    <lineage>
        <taxon>Bacteria</taxon>
        <taxon>Pseudomonadati</taxon>
        <taxon>Pseudomonadota</taxon>
        <taxon>Alphaproteobacteria</taxon>
        <taxon>Hyphomicrobiales</taxon>
        <taxon>Rhizobiaceae</taxon>
        <taxon>Sinorhizobium/Ensifer group</taxon>
        <taxon>Ensifer</taxon>
    </lineage>
</organism>
<feature type="transmembrane region" description="Helical" evidence="2">
    <location>
        <begin position="75"/>
        <end position="92"/>
    </location>
</feature>
<feature type="transmembrane region" description="Helical" evidence="2">
    <location>
        <begin position="12"/>
        <end position="28"/>
    </location>
</feature>
<dbReference type="AlphaFoldDB" id="A0A0L8BXV2"/>
<dbReference type="EMBL" id="LGAP01000005">
    <property type="protein sequence ID" value="KOF19413.1"/>
    <property type="molecule type" value="Genomic_DNA"/>
</dbReference>
<evidence type="ECO:0000313" key="5">
    <source>
        <dbReference type="Proteomes" id="UP000037425"/>
    </source>
</evidence>
<keyword evidence="2" id="KW-1133">Transmembrane helix</keyword>
<feature type="transmembrane region" description="Helical" evidence="2">
    <location>
        <begin position="34"/>
        <end position="54"/>
    </location>
</feature>
<evidence type="ECO:0000256" key="2">
    <source>
        <dbReference type="SAM" id="Phobius"/>
    </source>
</evidence>
<dbReference type="OrthoDB" id="9796461at2"/>
<evidence type="ECO:0000313" key="4">
    <source>
        <dbReference type="EMBL" id="KOF19413.1"/>
    </source>
</evidence>
<feature type="region of interest" description="Disordered" evidence="1">
    <location>
        <begin position="379"/>
        <end position="399"/>
    </location>
</feature>
<dbReference type="Proteomes" id="UP000037425">
    <property type="component" value="Unassembled WGS sequence"/>
</dbReference>
<sequence length="399" mass="44317">MLTMRDRQLDGLRAAAVSMVLYAHFFAADDSHWGHVGVRLFFVLSGFLITRLLLDARSAAQFEAATALRSFYIRRALRIFPPYFGMLGLVWLVNLEGAREGWAWHALYLSNFWYALKDAWTPWVLCHTWSLSIEEQFYIVWPLLILLTPCRWIGRLCVGVIACSLAYRFYWPLTGEPSLARDLLPPASMDALAAGALLAVHRLTATAWPRWMTVSWLPLSILSLVLLWGRSMPVGPVLDWVVWIGLEVLPLVPLAMLVGSASAGFRGDFGRLLEFPPLTALGRVSYGVYLFHPVVLALVVKAQGWIPVNVSEQGVGRLVVAGAATLVVAAFSWLALEKPLNALKRHFPYLRANGRPSAPAASARSTVDWFQGRRDELPHPAHRADAAGRGNALQASDLQ</sequence>
<feature type="transmembrane region" description="Helical" evidence="2">
    <location>
        <begin position="207"/>
        <end position="228"/>
    </location>
</feature>
<evidence type="ECO:0000259" key="3">
    <source>
        <dbReference type="Pfam" id="PF01757"/>
    </source>
</evidence>
<dbReference type="InterPro" id="IPR002656">
    <property type="entry name" value="Acyl_transf_3_dom"/>
</dbReference>
<dbReference type="PANTHER" id="PTHR23028">
    <property type="entry name" value="ACETYLTRANSFERASE"/>
    <property type="match status" value="1"/>
</dbReference>
<feature type="transmembrane region" description="Helical" evidence="2">
    <location>
        <begin position="286"/>
        <end position="306"/>
    </location>
</feature>
<dbReference type="GO" id="GO:0009103">
    <property type="term" value="P:lipopolysaccharide biosynthetic process"/>
    <property type="evidence" value="ECO:0007669"/>
    <property type="project" value="TreeGrafter"/>
</dbReference>
<feature type="transmembrane region" description="Helical" evidence="2">
    <location>
        <begin position="152"/>
        <end position="171"/>
    </location>
</feature>
<gene>
    <name evidence="4" type="ORF">AC244_11580</name>
</gene>
<feature type="transmembrane region" description="Helical" evidence="2">
    <location>
        <begin position="318"/>
        <end position="336"/>
    </location>
</feature>
<dbReference type="PATRIC" id="fig|106592.7.peg.6258"/>
<keyword evidence="2" id="KW-0472">Membrane</keyword>
<dbReference type="PANTHER" id="PTHR23028:SF53">
    <property type="entry name" value="ACYL_TRANSF_3 DOMAIN-CONTAINING PROTEIN"/>
    <property type="match status" value="1"/>
</dbReference>
<comment type="caution">
    <text evidence="4">The sequence shown here is derived from an EMBL/GenBank/DDBJ whole genome shotgun (WGS) entry which is preliminary data.</text>
</comment>
<dbReference type="RefSeq" id="WP_053248975.1">
    <property type="nucleotide sequence ID" value="NZ_LGAP01000005.1"/>
</dbReference>
<keyword evidence="2" id="KW-0812">Transmembrane</keyword>
<feature type="transmembrane region" description="Helical" evidence="2">
    <location>
        <begin position="240"/>
        <end position="265"/>
    </location>
</feature>
<evidence type="ECO:0000256" key="1">
    <source>
        <dbReference type="SAM" id="MobiDB-lite"/>
    </source>
</evidence>
<feature type="domain" description="Acyltransferase 3" evidence="3">
    <location>
        <begin position="8"/>
        <end position="334"/>
    </location>
</feature>
<dbReference type="GO" id="GO:0016020">
    <property type="term" value="C:membrane"/>
    <property type="evidence" value="ECO:0007669"/>
    <property type="project" value="TreeGrafter"/>
</dbReference>
<dbReference type="InterPro" id="IPR050879">
    <property type="entry name" value="Acyltransferase_3"/>
</dbReference>
<keyword evidence="4" id="KW-0808">Transferase</keyword>
<protein>
    <submittedName>
        <fullName evidence="4">Acyltransferase</fullName>
    </submittedName>
</protein>
<dbReference type="Pfam" id="PF01757">
    <property type="entry name" value="Acyl_transf_3"/>
    <property type="match status" value="1"/>
</dbReference>
<keyword evidence="4" id="KW-0012">Acyltransferase</keyword>
<reference evidence="5" key="1">
    <citation type="submission" date="2015-07" db="EMBL/GenBank/DDBJ databases">
        <title>Whole genome sequence of an Ensifer adhaerens strain isolated from a cave pool in the Wind Cave National Park.</title>
        <authorList>
            <person name="Eng W.W.H."/>
            <person name="Gan H.M."/>
            <person name="Barton H.A."/>
            <person name="Savka M.A."/>
        </authorList>
    </citation>
    <scope>NUCLEOTIDE SEQUENCE [LARGE SCALE GENOMIC DNA]</scope>
    <source>
        <strain evidence="5">SD006</strain>
    </source>
</reference>
<proteinExistence type="predicted"/>
<dbReference type="GO" id="GO:0016747">
    <property type="term" value="F:acyltransferase activity, transferring groups other than amino-acyl groups"/>
    <property type="evidence" value="ECO:0007669"/>
    <property type="project" value="InterPro"/>
</dbReference>
<accession>A0A0L8BXV2</accession>
<name>A0A0L8BXV2_ENSAD</name>